<proteinExistence type="inferred from homology"/>
<dbReference type="RefSeq" id="WP_062418917.1">
    <property type="nucleotide sequence ID" value="NZ_DF967974.1"/>
</dbReference>
<reference evidence="2 3" key="1">
    <citation type="submission" date="2015-07" db="EMBL/GenBank/DDBJ databases">
        <title>Genome sequence of Levilinea saccharolytica DSM 16555.</title>
        <authorList>
            <person name="Hemp J."/>
            <person name="Ward L.M."/>
            <person name="Pace L.A."/>
            <person name="Fischer W.W."/>
        </authorList>
    </citation>
    <scope>NUCLEOTIDE SEQUENCE [LARGE SCALE GENOMIC DNA]</scope>
    <source>
        <strain evidence="2 3">KIBI-1</strain>
    </source>
</reference>
<evidence type="ECO:0000313" key="2">
    <source>
        <dbReference type="EMBL" id="KPL88079.1"/>
    </source>
</evidence>
<dbReference type="Gene3D" id="3.30.420.40">
    <property type="match status" value="2"/>
</dbReference>
<dbReference type="PROSITE" id="PS01125">
    <property type="entry name" value="ROK"/>
    <property type="match status" value="1"/>
</dbReference>
<dbReference type="EMBL" id="LGCM01000018">
    <property type="protein sequence ID" value="KPL88079.1"/>
    <property type="molecule type" value="Genomic_DNA"/>
</dbReference>
<evidence type="ECO:0008006" key="4">
    <source>
        <dbReference type="Google" id="ProtNLM"/>
    </source>
</evidence>
<sequence>MTDYYLAIDIGGTRLRTALFPAGSREPVRHERISTRGAGSTLDRLCDLVSRVWPNDGPVRAIGAAAPGPINPRTGVIYAAPNIPGWRNMPLKKELEDHFHVPVELGNDANLAALGEWRFGAGMGCHNLLYLTISTGIGGGVILDDSLVLGEHGLAGELGHITVLPDGPLCGCGQRGHLEAIASGTAIARWAAEQLAAGRQSSLTPDPAPTAKDVSRAAQAGDALSIEALSRAGHFLGVALADFLHAFNPSMIVLGGGVISSGEVFLAPVRQAIYDHVMSPAYVQDLKIVKASLGDDVGLFGALALAASKY</sequence>
<dbReference type="Pfam" id="PF00480">
    <property type="entry name" value="ROK"/>
    <property type="match status" value="1"/>
</dbReference>
<gene>
    <name evidence="2" type="ORF">ADN01_04055</name>
</gene>
<dbReference type="Proteomes" id="UP000050501">
    <property type="component" value="Unassembled WGS sequence"/>
</dbReference>
<dbReference type="InterPro" id="IPR049874">
    <property type="entry name" value="ROK_cs"/>
</dbReference>
<dbReference type="SUPFAM" id="SSF53067">
    <property type="entry name" value="Actin-like ATPase domain"/>
    <property type="match status" value="1"/>
</dbReference>
<dbReference type="PANTHER" id="PTHR18964:SF149">
    <property type="entry name" value="BIFUNCTIONAL UDP-N-ACETYLGLUCOSAMINE 2-EPIMERASE_N-ACETYLMANNOSAMINE KINASE"/>
    <property type="match status" value="1"/>
</dbReference>
<dbReference type="AlphaFoldDB" id="A0A0P6YF04"/>
<dbReference type="PANTHER" id="PTHR18964">
    <property type="entry name" value="ROK (REPRESSOR, ORF, KINASE) FAMILY"/>
    <property type="match status" value="1"/>
</dbReference>
<dbReference type="InterPro" id="IPR000600">
    <property type="entry name" value="ROK"/>
</dbReference>
<name>A0A0P6YF04_9CHLR</name>
<dbReference type="InterPro" id="IPR043129">
    <property type="entry name" value="ATPase_NBD"/>
</dbReference>
<evidence type="ECO:0000256" key="1">
    <source>
        <dbReference type="ARBA" id="ARBA00006479"/>
    </source>
</evidence>
<protein>
    <recommendedName>
        <fullName evidence="4">Glucokinase</fullName>
    </recommendedName>
</protein>
<organism evidence="2 3">
    <name type="scientific">Levilinea saccharolytica</name>
    <dbReference type="NCBI Taxonomy" id="229921"/>
    <lineage>
        <taxon>Bacteria</taxon>
        <taxon>Bacillati</taxon>
        <taxon>Chloroflexota</taxon>
        <taxon>Anaerolineae</taxon>
        <taxon>Anaerolineales</taxon>
        <taxon>Anaerolineaceae</taxon>
        <taxon>Levilinea</taxon>
    </lineage>
</organism>
<evidence type="ECO:0000313" key="3">
    <source>
        <dbReference type="Proteomes" id="UP000050501"/>
    </source>
</evidence>
<comment type="caution">
    <text evidence="2">The sequence shown here is derived from an EMBL/GenBank/DDBJ whole genome shotgun (WGS) entry which is preliminary data.</text>
</comment>
<comment type="similarity">
    <text evidence="1">Belongs to the ROK (NagC/XylR) family.</text>
</comment>
<accession>A0A0P6YF04</accession>
<dbReference type="CDD" id="cd24068">
    <property type="entry name" value="ASKHA_NBD_ROK_FnNanK-like"/>
    <property type="match status" value="1"/>
</dbReference>
<dbReference type="STRING" id="229921.ADN01_04055"/>
<keyword evidence="3" id="KW-1185">Reference proteome</keyword>